<dbReference type="Proteomes" id="UP000192527">
    <property type="component" value="Chromosome"/>
</dbReference>
<dbReference type="EMBL" id="CP020772">
    <property type="protein sequence ID" value="ARI75654.1"/>
    <property type="molecule type" value="Genomic_DNA"/>
</dbReference>
<keyword evidence="4" id="KW-1185">Reference proteome</keyword>
<dbReference type="SUPFAM" id="SSF101936">
    <property type="entry name" value="DNA-binding pseudobarrel domain"/>
    <property type="match status" value="1"/>
</dbReference>
<feature type="domain" description="Restriction endonuclease type II EcoRII N-terminal" evidence="2">
    <location>
        <begin position="10"/>
        <end position="91"/>
    </location>
</feature>
<dbReference type="InterPro" id="IPR023372">
    <property type="entry name" value="Rest_endonuc_II_EcoRII_N"/>
</dbReference>
<organism evidence="3 4">
    <name type="scientific">Halobacillus mangrovi</name>
    <dbReference type="NCBI Taxonomy" id="402384"/>
    <lineage>
        <taxon>Bacteria</taxon>
        <taxon>Bacillati</taxon>
        <taxon>Bacillota</taxon>
        <taxon>Bacilli</taxon>
        <taxon>Bacillales</taxon>
        <taxon>Bacillaceae</taxon>
        <taxon>Halobacillus</taxon>
    </lineage>
</organism>
<dbReference type="KEGG" id="hmn:HM131_01910"/>
<sequence length="143" mass="16496">MKQDNSQNTSAIKKLLSSNDTGETGTHQAGMLIPKREGILSFFPSLGIETKNPRVKLKFFDPAGESWDFMFIYYNNQFFGGTRNEYRLTGMTRFIKQHNLKAGDSIILNVTNEDNYLINYERHLEQLSENILKLGNTWKVLKI</sequence>
<dbReference type="AlphaFoldDB" id="A0A1W5ZQT9"/>
<feature type="region of interest" description="Disordered" evidence="1">
    <location>
        <begin position="1"/>
        <end position="28"/>
    </location>
</feature>
<evidence type="ECO:0000313" key="3">
    <source>
        <dbReference type="EMBL" id="ARI75654.1"/>
    </source>
</evidence>
<name>A0A1W5ZQT9_9BACI</name>
<feature type="compositionally biased region" description="Polar residues" evidence="1">
    <location>
        <begin position="1"/>
        <end position="27"/>
    </location>
</feature>
<protein>
    <recommendedName>
        <fullName evidence="2">Restriction endonuclease type II EcoRII N-terminal domain-containing protein</fullName>
    </recommendedName>
</protein>
<reference evidence="3 4" key="1">
    <citation type="submission" date="2017-04" db="EMBL/GenBank/DDBJ databases">
        <title>The whole genome sequencing and assembly of Halobacillus mangrovi strain.</title>
        <authorList>
            <person name="Lee S.-J."/>
            <person name="Park M.-K."/>
            <person name="Kim J.-Y."/>
            <person name="Lee Y.-J."/>
            <person name="Yi H."/>
            <person name="Bahn Y.-S."/>
            <person name="Kim J.F."/>
            <person name="Lee D.-W."/>
        </authorList>
    </citation>
    <scope>NUCLEOTIDE SEQUENCE [LARGE SCALE GENOMIC DNA]</scope>
    <source>
        <strain evidence="3 4">KTB 131</strain>
    </source>
</reference>
<evidence type="ECO:0000259" key="2">
    <source>
        <dbReference type="Pfam" id="PF09217"/>
    </source>
</evidence>
<accession>A0A1W5ZQT9</accession>
<dbReference type="STRING" id="402384.HM131_01910"/>
<evidence type="ECO:0000256" key="1">
    <source>
        <dbReference type="SAM" id="MobiDB-lite"/>
    </source>
</evidence>
<dbReference type="OrthoDB" id="9797574at2"/>
<dbReference type="InterPro" id="IPR015300">
    <property type="entry name" value="DNA-bd_pseudobarrel_sf"/>
</dbReference>
<dbReference type="Gene3D" id="2.40.330.10">
    <property type="entry name" value="DNA-binding pseudobarrel domain"/>
    <property type="match status" value="1"/>
</dbReference>
<evidence type="ECO:0000313" key="4">
    <source>
        <dbReference type="Proteomes" id="UP000192527"/>
    </source>
</evidence>
<dbReference type="Pfam" id="PF09217">
    <property type="entry name" value="EcoRII-N"/>
    <property type="match status" value="1"/>
</dbReference>
<proteinExistence type="predicted"/>
<gene>
    <name evidence="3" type="ORF">HM131_01910</name>
</gene>
<dbReference type="RefSeq" id="WP_085027399.1">
    <property type="nucleotide sequence ID" value="NZ_CP020772.1"/>
</dbReference>